<dbReference type="EMBL" id="JAQFWQ010000161">
    <property type="protein sequence ID" value="MDA2815019.1"/>
    <property type="molecule type" value="Genomic_DNA"/>
</dbReference>
<evidence type="ECO:0000256" key="3">
    <source>
        <dbReference type="ARBA" id="ARBA00022801"/>
    </source>
</evidence>
<dbReference type="CDD" id="cd02883">
    <property type="entry name" value="NUDIX_Hydrolase"/>
    <property type="match status" value="1"/>
</dbReference>
<dbReference type="Proteomes" id="UP001527866">
    <property type="component" value="Unassembled WGS sequence"/>
</dbReference>
<comment type="cofactor">
    <cofactor evidence="1">
        <name>Mg(2+)</name>
        <dbReference type="ChEBI" id="CHEBI:18420"/>
    </cofactor>
</comment>
<evidence type="ECO:0000256" key="4">
    <source>
        <dbReference type="RuleBase" id="RU003476"/>
    </source>
</evidence>
<sequence length="277" mass="28654">MSGGAFGRPGARRARRTAVHVAGAERGARLLFGQDPVEAARRSAGLGGHERLEALDVRAELVELEGPEGPVDMHVDRLLFAPCAAVREAGPGGAGAGAGAAWPSGGLLPSAAELAGEEPPRPGPSLRRLGGYGLVTDPAGRLLLSRIAEGFPGEGTWHLPGGGVDHGEQVRDALRREVAEETGQRAGVGAMVGVVHHHSTGVRGPEAEETEIYGVWVFFHAHVAEPGEPRVQEVGGSTSDCAWFLPEDLPHLPLSTTARRGLGLLSRAEAVPGPEGA</sequence>
<dbReference type="InterPro" id="IPR000086">
    <property type="entry name" value="NUDIX_hydrolase_dom"/>
</dbReference>
<dbReference type="RefSeq" id="WP_270690598.1">
    <property type="nucleotide sequence ID" value="NZ_JAQFWQ010000161.1"/>
</dbReference>
<dbReference type="SUPFAM" id="SSF55811">
    <property type="entry name" value="Nudix"/>
    <property type="match status" value="1"/>
</dbReference>
<organism evidence="6 7">
    <name type="scientific">Nocardiopsis endophytica</name>
    <dbReference type="NCBI Taxonomy" id="3018445"/>
    <lineage>
        <taxon>Bacteria</taxon>
        <taxon>Bacillati</taxon>
        <taxon>Actinomycetota</taxon>
        <taxon>Actinomycetes</taxon>
        <taxon>Streptosporangiales</taxon>
        <taxon>Nocardiopsidaceae</taxon>
        <taxon>Nocardiopsis</taxon>
    </lineage>
</organism>
<gene>
    <name evidence="6" type="ORF">O4J56_30520</name>
</gene>
<keyword evidence="3 4" id="KW-0378">Hydrolase</keyword>
<dbReference type="PANTHER" id="PTHR43046">
    <property type="entry name" value="GDP-MANNOSE MANNOSYL HYDROLASE"/>
    <property type="match status" value="1"/>
</dbReference>
<feature type="domain" description="Nudix hydrolase" evidence="5">
    <location>
        <begin position="126"/>
        <end position="266"/>
    </location>
</feature>
<evidence type="ECO:0000313" key="6">
    <source>
        <dbReference type="EMBL" id="MDA2815019.1"/>
    </source>
</evidence>
<dbReference type="PROSITE" id="PS51462">
    <property type="entry name" value="NUDIX"/>
    <property type="match status" value="1"/>
</dbReference>
<evidence type="ECO:0000259" key="5">
    <source>
        <dbReference type="PROSITE" id="PS51462"/>
    </source>
</evidence>
<comment type="caution">
    <text evidence="6">The sequence shown here is derived from an EMBL/GenBank/DDBJ whole genome shotgun (WGS) entry which is preliminary data.</text>
</comment>
<dbReference type="InterPro" id="IPR020476">
    <property type="entry name" value="Nudix_hydrolase"/>
</dbReference>
<comment type="similarity">
    <text evidence="2 4">Belongs to the Nudix hydrolase family.</text>
</comment>
<dbReference type="PROSITE" id="PS00893">
    <property type="entry name" value="NUDIX_BOX"/>
    <property type="match status" value="1"/>
</dbReference>
<evidence type="ECO:0000256" key="2">
    <source>
        <dbReference type="ARBA" id="ARBA00005582"/>
    </source>
</evidence>
<protein>
    <submittedName>
        <fullName evidence="6">NUDIX domain-containing protein</fullName>
    </submittedName>
</protein>
<dbReference type="InterPro" id="IPR020084">
    <property type="entry name" value="NUDIX_hydrolase_CS"/>
</dbReference>
<dbReference type="Pfam" id="PF00293">
    <property type="entry name" value="NUDIX"/>
    <property type="match status" value="1"/>
</dbReference>
<name>A0ABT4UDG1_9ACTN</name>
<dbReference type="InterPro" id="IPR015797">
    <property type="entry name" value="NUDIX_hydrolase-like_dom_sf"/>
</dbReference>
<evidence type="ECO:0000256" key="1">
    <source>
        <dbReference type="ARBA" id="ARBA00001946"/>
    </source>
</evidence>
<accession>A0ABT4UDG1</accession>
<dbReference type="PRINTS" id="PR00502">
    <property type="entry name" value="NUDIXFAMILY"/>
</dbReference>
<evidence type="ECO:0000313" key="7">
    <source>
        <dbReference type="Proteomes" id="UP001527866"/>
    </source>
</evidence>
<dbReference type="Gene3D" id="3.90.79.10">
    <property type="entry name" value="Nucleoside Triphosphate Pyrophosphohydrolase"/>
    <property type="match status" value="1"/>
</dbReference>
<proteinExistence type="inferred from homology"/>
<keyword evidence="7" id="KW-1185">Reference proteome</keyword>
<reference evidence="6 7" key="1">
    <citation type="submission" date="2023-01" db="EMBL/GenBank/DDBJ databases">
        <title>Draft genome sequence of Nocardiopsis sp. RSe5-2 isolated from halophytes.</title>
        <authorList>
            <person name="Duangmal K."/>
            <person name="Chantavorakit T."/>
        </authorList>
    </citation>
    <scope>NUCLEOTIDE SEQUENCE [LARGE SCALE GENOMIC DNA]</scope>
    <source>
        <strain evidence="6 7">RSe5-2</strain>
    </source>
</reference>
<dbReference type="PANTHER" id="PTHR43046:SF14">
    <property type="entry name" value="MUTT_NUDIX FAMILY PROTEIN"/>
    <property type="match status" value="1"/>
</dbReference>